<dbReference type="KEGG" id="dci:103518896"/>
<dbReference type="Gene3D" id="3.20.20.100">
    <property type="entry name" value="NADP-dependent oxidoreductase domain"/>
    <property type="match status" value="1"/>
</dbReference>
<evidence type="ECO:0000256" key="1">
    <source>
        <dbReference type="ARBA" id="ARBA00007905"/>
    </source>
</evidence>
<keyword evidence="3" id="KW-0560">Oxidoreductase</keyword>
<evidence type="ECO:0000256" key="3">
    <source>
        <dbReference type="ARBA" id="ARBA00023002"/>
    </source>
</evidence>
<evidence type="ECO:0000256" key="5">
    <source>
        <dbReference type="PIRSR" id="PIRSR000097-2"/>
    </source>
</evidence>
<sequence length="264" mass="29239">IPISIEAAFAAGYRAIDTAQEYGNEASIGRALKVLLPKFNLKREDIFITSKLSPQYNGNADQVKSLVAQTLKDLGTTYLDLFLIHWPGTFGVDSSSPQQISNRHTLWNALTELYNPNNGPLKSIGVSNYTAKHLVNLIQNSKVVPAVNQVEFHPHFLQPQELIDVCNQNKIALQAYASLGSTSSNPLIADSTLAQIAKVHSVSPAQVLLRWALQENFLIIPKSVTPERIVQNIALDFELSPEEVKAIENIPNKQKYCWNPDKIA</sequence>
<dbReference type="GO" id="GO:0016616">
    <property type="term" value="F:oxidoreductase activity, acting on the CH-OH group of donors, NAD or NADP as acceptor"/>
    <property type="evidence" value="ECO:0007669"/>
    <property type="project" value="UniProtKB-ARBA"/>
</dbReference>
<name>A0A3Q0JD54_DIACI</name>
<dbReference type="PaxDb" id="121845-A0A3Q0JD54"/>
<evidence type="ECO:0000313" key="9">
    <source>
        <dbReference type="RefSeq" id="XP_026686366.1"/>
    </source>
</evidence>
<gene>
    <name evidence="9" type="primary">LOC103518896</name>
</gene>
<dbReference type="GeneID" id="103518896"/>
<evidence type="ECO:0000256" key="4">
    <source>
        <dbReference type="PIRSR" id="PIRSR000097-1"/>
    </source>
</evidence>
<dbReference type="RefSeq" id="XP_026686366.1">
    <property type="nucleotide sequence ID" value="XM_026830565.1"/>
</dbReference>
<keyword evidence="8" id="KW-1185">Reference proteome</keyword>
<feature type="binding site" evidence="5">
    <location>
        <position position="85"/>
    </location>
    <ligand>
        <name>substrate</name>
    </ligand>
</feature>
<dbReference type="AlphaFoldDB" id="A0A3Q0JD54"/>
<dbReference type="Proteomes" id="UP000079169">
    <property type="component" value="Unplaced"/>
</dbReference>
<feature type="active site" description="Proton donor" evidence="4">
    <location>
        <position position="22"/>
    </location>
</feature>
<comment type="similarity">
    <text evidence="1">Belongs to the aldo/keto reductase family.</text>
</comment>
<organism evidence="8 9">
    <name type="scientific">Diaphorina citri</name>
    <name type="common">Asian citrus psyllid</name>
    <dbReference type="NCBI Taxonomy" id="121845"/>
    <lineage>
        <taxon>Eukaryota</taxon>
        <taxon>Metazoa</taxon>
        <taxon>Ecdysozoa</taxon>
        <taxon>Arthropoda</taxon>
        <taxon>Hexapoda</taxon>
        <taxon>Insecta</taxon>
        <taxon>Pterygota</taxon>
        <taxon>Neoptera</taxon>
        <taxon>Paraneoptera</taxon>
        <taxon>Hemiptera</taxon>
        <taxon>Sternorrhyncha</taxon>
        <taxon>Psylloidea</taxon>
        <taxon>Psyllidae</taxon>
        <taxon>Diaphorininae</taxon>
        <taxon>Diaphorina</taxon>
    </lineage>
</organism>
<dbReference type="STRING" id="121845.A0A3Q0JD54"/>
<accession>A0A3Q0JD54</accession>
<dbReference type="PANTHER" id="PTHR43827">
    <property type="entry name" value="2,5-DIKETO-D-GLUCONIC ACID REDUCTASE"/>
    <property type="match status" value="1"/>
</dbReference>
<evidence type="ECO:0000313" key="8">
    <source>
        <dbReference type="Proteomes" id="UP000079169"/>
    </source>
</evidence>
<protein>
    <submittedName>
        <fullName evidence="9">Uncharacterized protein LOC103518896</fullName>
    </submittedName>
</protein>
<feature type="site" description="Lowers pKa of active site Tyr" evidence="6">
    <location>
        <position position="51"/>
    </location>
</feature>
<dbReference type="PIRSF" id="PIRSF000097">
    <property type="entry name" value="AKR"/>
    <property type="match status" value="1"/>
</dbReference>
<dbReference type="PANTHER" id="PTHR43827:SF3">
    <property type="entry name" value="NADP-DEPENDENT OXIDOREDUCTASE DOMAIN-CONTAINING PROTEIN"/>
    <property type="match status" value="1"/>
</dbReference>
<dbReference type="FunFam" id="3.20.20.100:FF:000002">
    <property type="entry name" value="2,5-diketo-D-gluconic acid reductase A"/>
    <property type="match status" value="1"/>
</dbReference>
<dbReference type="PRINTS" id="PR00069">
    <property type="entry name" value="ALDKETRDTASE"/>
</dbReference>
<dbReference type="InterPro" id="IPR018170">
    <property type="entry name" value="Aldo/ket_reductase_CS"/>
</dbReference>
<dbReference type="SUPFAM" id="SSF51430">
    <property type="entry name" value="NAD(P)-linked oxidoreductase"/>
    <property type="match status" value="1"/>
</dbReference>
<evidence type="ECO:0000256" key="6">
    <source>
        <dbReference type="PIRSR" id="PIRSR000097-3"/>
    </source>
</evidence>
<keyword evidence="2" id="KW-0521">NADP</keyword>
<dbReference type="InterPro" id="IPR020471">
    <property type="entry name" value="AKR"/>
</dbReference>
<reference evidence="9" key="1">
    <citation type="submission" date="2025-08" db="UniProtKB">
        <authorList>
            <consortium name="RefSeq"/>
        </authorList>
    </citation>
    <scope>IDENTIFICATION</scope>
</reference>
<dbReference type="PROSITE" id="PS00063">
    <property type="entry name" value="ALDOKETO_REDUCTASE_3"/>
    <property type="match status" value="1"/>
</dbReference>
<evidence type="ECO:0000259" key="7">
    <source>
        <dbReference type="Pfam" id="PF00248"/>
    </source>
</evidence>
<dbReference type="PROSITE" id="PS00798">
    <property type="entry name" value="ALDOKETO_REDUCTASE_1"/>
    <property type="match status" value="1"/>
</dbReference>
<feature type="domain" description="NADP-dependent oxidoreductase" evidence="7">
    <location>
        <begin position="5"/>
        <end position="250"/>
    </location>
</feature>
<evidence type="ECO:0000256" key="2">
    <source>
        <dbReference type="ARBA" id="ARBA00022857"/>
    </source>
</evidence>
<proteinExistence type="inferred from homology"/>
<dbReference type="InterPro" id="IPR023210">
    <property type="entry name" value="NADP_OxRdtase_dom"/>
</dbReference>
<dbReference type="Pfam" id="PF00248">
    <property type="entry name" value="Aldo_ket_red"/>
    <property type="match status" value="1"/>
</dbReference>
<feature type="non-terminal residue" evidence="9">
    <location>
        <position position="1"/>
    </location>
</feature>
<dbReference type="InterPro" id="IPR036812">
    <property type="entry name" value="NAD(P)_OxRdtase_dom_sf"/>
</dbReference>